<protein>
    <submittedName>
        <fullName evidence="12">Sugar transferase</fullName>
    </submittedName>
</protein>
<keyword evidence="6 10" id="KW-1133">Transmembrane helix</keyword>
<name>A0A5B8LUH1_9HYPH</name>
<proteinExistence type="inferred from homology"/>
<keyword evidence="4 12" id="KW-0808">Transferase</keyword>
<keyword evidence="7 10" id="KW-0472">Membrane</keyword>
<evidence type="ECO:0000256" key="8">
    <source>
        <dbReference type="ARBA" id="ARBA00023169"/>
    </source>
</evidence>
<reference evidence="12 13" key="1">
    <citation type="submission" date="2019-07" db="EMBL/GenBank/DDBJ databases">
        <title>Full genome sequence of Devosia sp. Gsoil 520.</title>
        <authorList>
            <person name="Im W.-T."/>
        </authorList>
    </citation>
    <scope>NUCLEOTIDE SEQUENCE [LARGE SCALE GENOMIC DNA]</scope>
    <source>
        <strain evidence="12 13">Gsoil 520</strain>
    </source>
</reference>
<evidence type="ECO:0000256" key="1">
    <source>
        <dbReference type="ARBA" id="ARBA00004236"/>
    </source>
</evidence>
<evidence type="ECO:0000256" key="9">
    <source>
        <dbReference type="SAM" id="MobiDB-lite"/>
    </source>
</evidence>
<keyword evidence="5 10" id="KW-0812">Transmembrane</keyword>
<evidence type="ECO:0000259" key="11">
    <source>
        <dbReference type="Pfam" id="PF02397"/>
    </source>
</evidence>
<comment type="subcellular location">
    <subcellularLocation>
        <location evidence="1">Cell membrane</location>
    </subcellularLocation>
</comment>
<evidence type="ECO:0000313" key="13">
    <source>
        <dbReference type="Proteomes" id="UP000315364"/>
    </source>
</evidence>
<dbReference type="GO" id="GO:0005886">
    <property type="term" value="C:plasma membrane"/>
    <property type="evidence" value="ECO:0007669"/>
    <property type="project" value="UniProtKB-SubCell"/>
</dbReference>
<evidence type="ECO:0000256" key="10">
    <source>
        <dbReference type="SAM" id="Phobius"/>
    </source>
</evidence>
<feature type="transmembrane region" description="Helical" evidence="10">
    <location>
        <begin position="97"/>
        <end position="119"/>
    </location>
</feature>
<accession>A0A5B8LUH1</accession>
<evidence type="ECO:0000256" key="3">
    <source>
        <dbReference type="ARBA" id="ARBA00022475"/>
    </source>
</evidence>
<dbReference type="OrthoDB" id="9808602at2"/>
<dbReference type="InterPro" id="IPR003362">
    <property type="entry name" value="Bact_transf"/>
</dbReference>
<evidence type="ECO:0000256" key="4">
    <source>
        <dbReference type="ARBA" id="ARBA00022679"/>
    </source>
</evidence>
<keyword evidence="3" id="KW-1003">Cell membrane</keyword>
<dbReference type="EMBL" id="CP042304">
    <property type="protein sequence ID" value="QDZ11957.1"/>
    <property type="molecule type" value="Genomic_DNA"/>
</dbReference>
<keyword evidence="13" id="KW-1185">Reference proteome</keyword>
<dbReference type="KEGG" id="dea:FPZ08_15100"/>
<dbReference type="GO" id="GO:0000271">
    <property type="term" value="P:polysaccharide biosynthetic process"/>
    <property type="evidence" value="ECO:0007669"/>
    <property type="project" value="UniProtKB-KW"/>
</dbReference>
<organism evidence="12 13">
    <name type="scientific">Devosia ginsengisoli</name>
    <dbReference type="NCBI Taxonomy" id="400770"/>
    <lineage>
        <taxon>Bacteria</taxon>
        <taxon>Pseudomonadati</taxon>
        <taxon>Pseudomonadota</taxon>
        <taxon>Alphaproteobacteria</taxon>
        <taxon>Hyphomicrobiales</taxon>
        <taxon>Devosiaceae</taxon>
        <taxon>Devosia</taxon>
    </lineage>
</organism>
<dbReference type="AlphaFoldDB" id="A0A5B8LUH1"/>
<comment type="similarity">
    <text evidence="2">Belongs to the bacterial sugar transferase family.</text>
</comment>
<gene>
    <name evidence="12" type="ORF">FPZ08_15100</name>
</gene>
<dbReference type="GO" id="GO:0016780">
    <property type="term" value="F:phosphotransferase activity, for other substituted phosphate groups"/>
    <property type="evidence" value="ECO:0007669"/>
    <property type="project" value="TreeGrafter"/>
</dbReference>
<evidence type="ECO:0000313" key="12">
    <source>
        <dbReference type="EMBL" id="QDZ11957.1"/>
    </source>
</evidence>
<feature type="region of interest" description="Disordered" evidence="9">
    <location>
        <begin position="1"/>
        <end position="41"/>
    </location>
</feature>
<dbReference type="Pfam" id="PF02397">
    <property type="entry name" value="Bac_transf"/>
    <property type="match status" value="1"/>
</dbReference>
<dbReference type="PANTHER" id="PTHR30576:SF4">
    <property type="entry name" value="UNDECAPRENYL-PHOSPHATE GALACTOSE PHOSPHOTRANSFERASE"/>
    <property type="match status" value="1"/>
</dbReference>
<dbReference type="PANTHER" id="PTHR30576">
    <property type="entry name" value="COLANIC BIOSYNTHESIS UDP-GLUCOSE LIPID CARRIER TRANSFERASE"/>
    <property type="match status" value="1"/>
</dbReference>
<feature type="domain" description="Bacterial sugar transferase" evidence="11">
    <location>
        <begin position="92"/>
        <end position="282"/>
    </location>
</feature>
<dbReference type="Proteomes" id="UP000315364">
    <property type="component" value="Chromosome"/>
</dbReference>
<evidence type="ECO:0000256" key="2">
    <source>
        <dbReference type="ARBA" id="ARBA00006464"/>
    </source>
</evidence>
<evidence type="ECO:0000256" key="5">
    <source>
        <dbReference type="ARBA" id="ARBA00022692"/>
    </source>
</evidence>
<evidence type="ECO:0000256" key="7">
    <source>
        <dbReference type="ARBA" id="ARBA00023136"/>
    </source>
</evidence>
<sequence>MPSVATLSTACLPPLMSPMAPGRRPAEAASSDGSPKSVLESEDVVSIERRALGNPSSLKANLRENVMSISNADLGSSNSSSSAGMPRQGTAKRAFDVVAASTMLVFALPAMFFIAVIMFSTDRGPILFAHERVGQNGKRFRCLKFRSMVVNSQEALRRHLEAFPQARAEWEASQKLRDDPRITRLGRFLRVTSLDELPQLINVIRGDMSLVGPRPIVEDEVIRYADKIDHYAAVRPGITGLWQVSGRSDVDYDQRVQLDCRYVREWSFLGDMFILVKTVKVVAFRTGSR</sequence>
<evidence type="ECO:0000256" key="6">
    <source>
        <dbReference type="ARBA" id="ARBA00022989"/>
    </source>
</evidence>
<keyword evidence="8" id="KW-0270">Exopolysaccharide synthesis</keyword>